<reference evidence="2" key="1">
    <citation type="submission" date="2023-09" db="UniProtKB">
        <authorList>
            <consortium name="Ensembl"/>
        </authorList>
    </citation>
    <scope>IDENTIFICATION</scope>
</reference>
<dbReference type="SUPFAM" id="SSF56672">
    <property type="entry name" value="DNA/RNA polymerases"/>
    <property type="match status" value="1"/>
</dbReference>
<dbReference type="InterPro" id="IPR043502">
    <property type="entry name" value="DNA/RNA_pol_sf"/>
</dbReference>
<dbReference type="AlphaFoldDB" id="A0A3B4G6B6"/>
<accession>A0A3B4G6B6</accession>
<proteinExistence type="predicted"/>
<protein>
    <recommendedName>
        <fullName evidence="1">Reverse transcriptase domain-containing protein</fullName>
    </recommendedName>
</protein>
<dbReference type="InterPro" id="IPR000477">
    <property type="entry name" value="RT_dom"/>
</dbReference>
<dbReference type="GeneTree" id="ENSGT01150000286925"/>
<dbReference type="PANTHER" id="PTHR31635:SF196">
    <property type="entry name" value="REVERSE TRANSCRIPTASE DOMAIN-CONTAINING PROTEIN-RELATED"/>
    <property type="match status" value="1"/>
</dbReference>
<dbReference type="Ensembl" id="ENSPNYT00000017566.1">
    <property type="protein sequence ID" value="ENSPNYP00000017141.1"/>
    <property type="gene ID" value="ENSPNYG00000012978.1"/>
</dbReference>
<dbReference type="PROSITE" id="PS50878">
    <property type="entry name" value="RT_POL"/>
    <property type="match status" value="1"/>
</dbReference>
<evidence type="ECO:0000313" key="2">
    <source>
        <dbReference type="Ensembl" id="ENSPNYP00000017141.1"/>
    </source>
</evidence>
<dbReference type="PANTHER" id="PTHR31635">
    <property type="entry name" value="REVERSE TRANSCRIPTASE DOMAIN-CONTAINING PROTEIN-RELATED"/>
    <property type="match status" value="1"/>
</dbReference>
<name>A0A3B4G6B6_9CICH</name>
<sequence>NWKRPFRPKSTRQGCPLSPGLFVIAIEPLAQKLRNNVNIFGISMGNSQHKLLLYADDMLLLMTQPGKSIPALLECIESFTLLSGYRVNWDKSEAMPMSGHCHTLFKQWEFRWSVNGLRYLGIQITSDYTKMVRANMEPMFERIKMEFGRWSRVRLTIWGKISCIKMMTAPMIFYILSNIPLHIPFLWGSSLHRLSIKKLQASAKQGGFSLPNFQWYYWVMNVKQLRAWLPTCTAPVKPIWSHTETEAISPWRELFDSSHKNTNPIIAKTLWFKLHRAGRWDFIKSPSATLWSNKRILIGGTSVDWVTVA</sequence>
<evidence type="ECO:0000259" key="1">
    <source>
        <dbReference type="PROSITE" id="PS50878"/>
    </source>
</evidence>
<feature type="domain" description="Reverse transcriptase" evidence="1">
    <location>
        <begin position="1"/>
        <end position="124"/>
    </location>
</feature>
<dbReference type="Pfam" id="PF00078">
    <property type="entry name" value="RVT_1"/>
    <property type="match status" value="1"/>
</dbReference>
<dbReference type="STRING" id="303518.ENSPNYP00000017141"/>
<organism evidence="2">
    <name type="scientific">Pundamilia nyererei</name>
    <dbReference type="NCBI Taxonomy" id="303518"/>
    <lineage>
        <taxon>Eukaryota</taxon>
        <taxon>Metazoa</taxon>
        <taxon>Chordata</taxon>
        <taxon>Craniata</taxon>
        <taxon>Vertebrata</taxon>
        <taxon>Euteleostomi</taxon>
        <taxon>Actinopterygii</taxon>
        <taxon>Neopterygii</taxon>
        <taxon>Teleostei</taxon>
        <taxon>Neoteleostei</taxon>
        <taxon>Acanthomorphata</taxon>
        <taxon>Ovalentaria</taxon>
        <taxon>Cichlomorphae</taxon>
        <taxon>Cichliformes</taxon>
        <taxon>Cichlidae</taxon>
        <taxon>African cichlids</taxon>
        <taxon>Pseudocrenilabrinae</taxon>
        <taxon>Haplochromini</taxon>
        <taxon>Pundamilia</taxon>
    </lineage>
</organism>